<evidence type="ECO:0000256" key="3">
    <source>
        <dbReference type="ARBA" id="ARBA00022525"/>
    </source>
</evidence>
<evidence type="ECO:0000259" key="5">
    <source>
        <dbReference type="Pfam" id="PF00151"/>
    </source>
</evidence>
<evidence type="ECO:0000313" key="7">
    <source>
        <dbReference type="Proteomes" id="UP001159042"/>
    </source>
</evidence>
<comment type="subcellular location">
    <subcellularLocation>
        <location evidence="1">Secreted</location>
    </subcellularLocation>
</comment>
<gene>
    <name evidence="6" type="ORF">NQ315_008715</name>
</gene>
<keyword evidence="3" id="KW-0964">Secreted</keyword>
<keyword evidence="7" id="KW-1185">Reference proteome</keyword>
<dbReference type="SUPFAM" id="SSF53474">
    <property type="entry name" value="alpha/beta-Hydrolases"/>
    <property type="match status" value="1"/>
</dbReference>
<comment type="caution">
    <text evidence="6">The sequence shown here is derived from an EMBL/GenBank/DDBJ whole genome shotgun (WGS) entry which is preliminary data.</text>
</comment>
<organism evidence="6 7">
    <name type="scientific">Exocentrus adspersus</name>
    <dbReference type="NCBI Taxonomy" id="1586481"/>
    <lineage>
        <taxon>Eukaryota</taxon>
        <taxon>Metazoa</taxon>
        <taxon>Ecdysozoa</taxon>
        <taxon>Arthropoda</taxon>
        <taxon>Hexapoda</taxon>
        <taxon>Insecta</taxon>
        <taxon>Pterygota</taxon>
        <taxon>Neoptera</taxon>
        <taxon>Endopterygota</taxon>
        <taxon>Coleoptera</taxon>
        <taxon>Polyphaga</taxon>
        <taxon>Cucujiformia</taxon>
        <taxon>Chrysomeloidea</taxon>
        <taxon>Cerambycidae</taxon>
        <taxon>Lamiinae</taxon>
        <taxon>Acanthocinini</taxon>
        <taxon>Exocentrus</taxon>
    </lineage>
</organism>
<dbReference type="Pfam" id="PF00151">
    <property type="entry name" value="Lipase"/>
    <property type="match status" value="1"/>
</dbReference>
<accession>A0AAV8W6H3</accession>
<name>A0AAV8W6H3_9CUCU</name>
<feature type="domain" description="Lipase" evidence="5">
    <location>
        <begin position="7"/>
        <end position="221"/>
    </location>
</feature>
<evidence type="ECO:0000313" key="6">
    <source>
        <dbReference type="EMBL" id="KAJ8922074.1"/>
    </source>
</evidence>
<dbReference type="EMBL" id="JANEYG010000008">
    <property type="protein sequence ID" value="KAJ8922074.1"/>
    <property type="molecule type" value="Genomic_DNA"/>
</dbReference>
<evidence type="ECO:0000256" key="1">
    <source>
        <dbReference type="ARBA" id="ARBA00004613"/>
    </source>
</evidence>
<dbReference type="AlphaFoldDB" id="A0AAV8W6H3"/>
<dbReference type="Gene3D" id="3.40.50.1820">
    <property type="entry name" value="alpha/beta hydrolase"/>
    <property type="match status" value="1"/>
</dbReference>
<dbReference type="GO" id="GO:0016042">
    <property type="term" value="P:lipid catabolic process"/>
    <property type="evidence" value="ECO:0007669"/>
    <property type="project" value="TreeGrafter"/>
</dbReference>
<proteinExistence type="inferred from homology"/>
<reference evidence="6 7" key="1">
    <citation type="journal article" date="2023" name="Insect Mol. Biol.">
        <title>Genome sequencing provides insights into the evolution of gene families encoding plant cell wall-degrading enzymes in longhorned beetles.</title>
        <authorList>
            <person name="Shin N.R."/>
            <person name="Okamura Y."/>
            <person name="Kirsch R."/>
            <person name="Pauchet Y."/>
        </authorList>
    </citation>
    <scope>NUCLEOTIDE SEQUENCE [LARGE SCALE GENOMIC DNA]</scope>
    <source>
        <strain evidence="6">EAD_L_NR</strain>
    </source>
</reference>
<dbReference type="GO" id="GO:0017171">
    <property type="term" value="F:serine hydrolase activity"/>
    <property type="evidence" value="ECO:0007669"/>
    <property type="project" value="TreeGrafter"/>
</dbReference>
<dbReference type="PANTHER" id="PTHR11610">
    <property type="entry name" value="LIPASE"/>
    <property type="match status" value="1"/>
</dbReference>
<dbReference type="InterPro" id="IPR013818">
    <property type="entry name" value="Lipase"/>
</dbReference>
<evidence type="ECO:0000256" key="2">
    <source>
        <dbReference type="ARBA" id="ARBA00010701"/>
    </source>
</evidence>
<dbReference type="InterPro" id="IPR029058">
    <property type="entry name" value="AB_hydrolase_fold"/>
</dbReference>
<sequence>MADDVQRIGQGFLERGDYNVILVDAERLLAGVYYLNAVINCKHIGKYAAQFIDYLVTRGLDLKKLHVIGMSLGGQISGFVGQYVTAGRLSRITALDPAGPLFTGVTEDDRLDPGDAEFVDVIHSNKGVFGYKYPCGHVDFWPNGGGPFQPGCSLAERLSRKPFSLNVLVFCDHYRGYQLFARSLTDSHRYLATNCPSYKDYKAGRCSFNDKTFMGIDVDKNARGNYFISTGRDAAE</sequence>
<dbReference type="GO" id="GO:0005615">
    <property type="term" value="C:extracellular space"/>
    <property type="evidence" value="ECO:0007669"/>
    <property type="project" value="TreeGrafter"/>
</dbReference>
<dbReference type="GO" id="GO:0016298">
    <property type="term" value="F:lipase activity"/>
    <property type="evidence" value="ECO:0007669"/>
    <property type="project" value="InterPro"/>
</dbReference>
<comment type="similarity">
    <text evidence="2 4">Belongs to the AB hydrolase superfamily. Lipase family.</text>
</comment>
<evidence type="ECO:0000256" key="4">
    <source>
        <dbReference type="RuleBase" id="RU004262"/>
    </source>
</evidence>
<dbReference type="PANTHER" id="PTHR11610:SF169">
    <property type="entry name" value="GH15759P-RELATED"/>
    <property type="match status" value="1"/>
</dbReference>
<dbReference type="InterPro" id="IPR000734">
    <property type="entry name" value="TAG_lipase"/>
</dbReference>
<dbReference type="Proteomes" id="UP001159042">
    <property type="component" value="Unassembled WGS sequence"/>
</dbReference>
<protein>
    <recommendedName>
        <fullName evidence="5">Lipase domain-containing protein</fullName>
    </recommendedName>
</protein>